<evidence type="ECO:0000313" key="5">
    <source>
        <dbReference type="EMBL" id="CAB4800608.1"/>
    </source>
</evidence>
<evidence type="ECO:0000259" key="3">
    <source>
        <dbReference type="Pfam" id="PF01796"/>
    </source>
</evidence>
<dbReference type="InterPro" id="IPR012340">
    <property type="entry name" value="NA-bd_OB-fold"/>
</dbReference>
<dbReference type="InterPro" id="IPR013747">
    <property type="entry name" value="ACP_syn_III_C"/>
</dbReference>
<dbReference type="SUPFAM" id="SSF50249">
    <property type="entry name" value="Nucleic acid-binding proteins"/>
    <property type="match status" value="1"/>
</dbReference>
<sequence length="421" mass="44622">MGVEAARSAVERSTVVPESLWFSTVAVPYLDKTNATTIHAALRLGSHVAAFDANGSVKSAVGALHAALSMDAPSLVVSSDLRSGLPGSTDESAGGDGAAALLVGSSSQGVLLAEYIARGTATEEFLDRWRTPGDNRSKLWEERFGETRYAALAPTAWAAALTQAGLQASDVDHLVVAGTHDRANTSVARSLGVRTEAFVDSLAATVGNTGAAHPALLLASALESATPNQVIALVVLADGVEVMLFRTTDALASYEPRRTVAAQVNSVGAITYGRFLAWRGMLTVEPPRRPEPSRPSATATGRSREWKFGFVGSVNDEGEVHMPPSRLDSERRAMADAHGTIVTYTLDKLSYSLNPPVVFAVVDFDHGGRLPIELTDVDAAEVAIGGRVEMTFRKLFTADGVHNYFWKARPIRGEHEENGAS</sequence>
<evidence type="ECO:0000256" key="1">
    <source>
        <dbReference type="ARBA" id="ARBA00022679"/>
    </source>
</evidence>
<accession>A0A6J6XZC7</accession>
<dbReference type="Gene3D" id="3.40.47.10">
    <property type="match status" value="1"/>
</dbReference>
<keyword evidence="1" id="KW-0808">Transferase</keyword>
<evidence type="ECO:0000259" key="4">
    <source>
        <dbReference type="Pfam" id="PF08541"/>
    </source>
</evidence>
<dbReference type="PANTHER" id="PTHR34069:SF2">
    <property type="entry name" value="BETA-KETOACYL-[ACYL-CARRIER-PROTEIN] SYNTHASE III"/>
    <property type="match status" value="1"/>
</dbReference>
<reference evidence="5" key="1">
    <citation type="submission" date="2020-05" db="EMBL/GenBank/DDBJ databases">
        <authorList>
            <person name="Chiriac C."/>
            <person name="Salcher M."/>
            <person name="Ghai R."/>
            <person name="Kavagutti S V."/>
        </authorList>
    </citation>
    <scope>NUCLEOTIDE SEQUENCE</scope>
</reference>
<dbReference type="SUPFAM" id="SSF53901">
    <property type="entry name" value="Thiolase-like"/>
    <property type="match status" value="2"/>
</dbReference>
<organism evidence="5">
    <name type="scientific">freshwater metagenome</name>
    <dbReference type="NCBI Taxonomy" id="449393"/>
    <lineage>
        <taxon>unclassified sequences</taxon>
        <taxon>metagenomes</taxon>
        <taxon>ecological metagenomes</taxon>
    </lineage>
</organism>
<feature type="domain" description="ChsH2 C-terminal OB-fold" evidence="3">
    <location>
        <begin position="338"/>
        <end position="393"/>
    </location>
</feature>
<name>A0A6J6XZC7_9ZZZZ</name>
<dbReference type="Pfam" id="PF08541">
    <property type="entry name" value="ACP_syn_III_C"/>
    <property type="match status" value="1"/>
</dbReference>
<feature type="domain" description="Beta-ketoacyl-[acyl-carrier-protein] synthase III C-terminal" evidence="4">
    <location>
        <begin position="161"/>
        <end position="240"/>
    </location>
</feature>
<keyword evidence="2" id="KW-0012">Acyltransferase</keyword>
<dbReference type="InterPro" id="IPR016039">
    <property type="entry name" value="Thiolase-like"/>
</dbReference>
<dbReference type="Pfam" id="PF01796">
    <property type="entry name" value="OB_ChsH2_C"/>
    <property type="match status" value="1"/>
</dbReference>
<evidence type="ECO:0000256" key="2">
    <source>
        <dbReference type="ARBA" id="ARBA00023315"/>
    </source>
</evidence>
<protein>
    <submittedName>
        <fullName evidence="5">Unannotated protein</fullName>
    </submittedName>
</protein>
<dbReference type="InterPro" id="IPR002878">
    <property type="entry name" value="ChsH2_C"/>
</dbReference>
<proteinExistence type="predicted"/>
<dbReference type="GO" id="GO:0016746">
    <property type="term" value="F:acyltransferase activity"/>
    <property type="evidence" value="ECO:0007669"/>
    <property type="project" value="UniProtKB-KW"/>
</dbReference>
<dbReference type="GO" id="GO:0044550">
    <property type="term" value="P:secondary metabolite biosynthetic process"/>
    <property type="evidence" value="ECO:0007669"/>
    <property type="project" value="TreeGrafter"/>
</dbReference>
<dbReference type="PANTHER" id="PTHR34069">
    <property type="entry name" value="3-OXOACYL-[ACYL-CARRIER-PROTEIN] SYNTHASE 3"/>
    <property type="match status" value="1"/>
</dbReference>
<dbReference type="AlphaFoldDB" id="A0A6J6XZC7"/>
<gene>
    <name evidence="5" type="ORF">UFOPK2992_01001</name>
</gene>
<dbReference type="EMBL" id="CAFAAI010000164">
    <property type="protein sequence ID" value="CAB4800608.1"/>
    <property type="molecule type" value="Genomic_DNA"/>
</dbReference>